<dbReference type="PANTHER" id="PTHR11629:SF63">
    <property type="entry name" value="V-TYPE PROTON ATPASE SUBUNIT A"/>
    <property type="match status" value="1"/>
</dbReference>
<evidence type="ECO:0000256" key="10">
    <source>
        <dbReference type="SAM" id="Coils"/>
    </source>
</evidence>
<feature type="transmembrane region" description="Helical" evidence="9">
    <location>
        <begin position="721"/>
        <end position="744"/>
    </location>
</feature>
<keyword evidence="4 9" id="KW-0812">Transmembrane</keyword>
<protein>
    <recommendedName>
        <fullName evidence="9">V-type proton ATPase subunit a</fullName>
    </recommendedName>
</protein>
<name>A0A9P8PVK1_9ASCO</name>
<feature type="region of interest" description="Disordered" evidence="11">
    <location>
        <begin position="641"/>
        <end position="660"/>
    </location>
</feature>
<keyword evidence="10" id="KW-0175">Coiled coil</keyword>
<evidence type="ECO:0000256" key="3">
    <source>
        <dbReference type="ARBA" id="ARBA00022448"/>
    </source>
</evidence>
<feature type="compositionally biased region" description="Basic and acidic residues" evidence="11">
    <location>
        <begin position="641"/>
        <end position="651"/>
    </location>
</feature>
<comment type="similarity">
    <text evidence="2 9">Belongs to the V-ATPase 116 kDa subunit family.</text>
</comment>
<reference evidence="12" key="2">
    <citation type="submission" date="2021-01" db="EMBL/GenBank/DDBJ databases">
        <authorList>
            <person name="Schikora-Tamarit M.A."/>
        </authorList>
    </citation>
    <scope>NUCLEOTIDE SEQUENCE</scope>
    <source>
        <strain evidence="12">CBS6341</strain>
    </source>
</reference>
<gene>
    <name evidence="12" type="ORF">WICMUC_001407</name>
</gene>
<evidence type="ECO:0000256" key="2">
    <source>
        <dbReference type="ARBA" id="ARBA00009904"/>
    </source>
</evidence>
<evidence type="ECO:0000256" key="8">
    <source>
        <dbReference type="ARBA" id="ARBA00023136"/>
    </source>
</evidence>
<dbReference type="GO" id="GO:0007035">
    <property type="term" value="P:vacuolar acidification"/>
    <property type="evidence" value="ECO:0007669"/>
    <property type="project" value="TreeGrafter"/>
</dbReference>
<proteinExistence type="inferred from homology"/>
<dbReference type="OrthoDB" id="10264220at2759"/>
<keyword evidence="5 9" id="KW-0375">Hydrogen ion transport</keyword>
<feature type="transmembrane region" description="Helical" evidence="9">
    <location>
        <begin position="383"/>
        <end position="407"/>
    </location>
</feature>
<feature type="transmembrane region" description="Helical" evidence="9">
    <location>
        <begin position="692"/>
        <end position="715"/>
    </location>
</feature>
<feature type="transmembrane region" description="Helical" evidence="9">
    <location>
        <begin position="504"/>
        <end position="524"/>
    </location>
</feature>
<comment type="caution">
    <text evidence="12">The sequence shown here is derived from an EMBL/GenBank/DDBJ whole genome shotgun (WGS) entry which is preliminary data.</text>
</comment>
<evidence type="ECO:0000313" key="12">
    <source>
        <dbReference type="EMBL" id="KAH3678390.1"/>
    </source>
</evidence>
<comment type="function">
    <text evidence="9">Essential component of the vacuolar proton pump (V-ATPase), a multimeric enzyme that catalyzes the translocation of protons across the membranes. Required for assembly and activity of the V-ATPase.</text>
</comment>
<dbReference type="GO" id="GO:0046961">
    <property type="term" value="F:proton-transporting ATPase activity, rotational mechanism"/>
    <property type="evidence" value="ECO:0007669"/>
    <property type="project" value="InterPro"/>
</dbReference>
<keyword evidence="3 9" id="KW-0813">Transport</keyword>
<dbReference type="AlphaFoldDB" id="A0A9P8PVK1"/>
<dbReference type="PIRSF" id="PIRSF001293">
    <property type="entry name" value="ATP6V0A1"/>
    <property type="match status" value="1"/>
</dbReference>
<evidence type="ECO:0000256" key="4">
    <source>
        <dbReference type="ARBA" id="ARBA00022692"/>
    </source>
</evidence>
<feature type="transmembrane region" description="Helical" evidence="9">
    <location>
        <begin position="598"/>
        <end position="616"/>
    </location>
</feature>
<evidence type="ECO:0000256" key="1">
    <source>
        <dbReference type="ARBA" id="ARBA00004141"/>
    </source>
</evidence>
<dbReference type="GO" id="GO:0051117">
    <property type="term" value="F:ATPase binding"/>
    <property type="evidence" value="ECO:0007669"/>
    <property type="project" value="TreeGrafter"/>
</dbReference>
<evidence type="ECO:0000313" key="13">
    <source>
        <dbReference type="Proteomes" id="UP000769528"/>
    </source>
</evidence>
<dbReference type="Pfam" id="PF01496">
    <property type="entry name" value="V_ATPase_I"/>
    <property type="match status" value="1"/>
</dbReference>
<reference evidence="12" key="1">
    <citation type="journal article" date="2021" name="Open Biol.">
        <title>Shared evolutionary footprints suggest mitochondrial oxidative damage underlies multiple complex I losses in fungi.</title>
        <authorList>
            <person name="Schikora-Tamarit M.A."/>
            <person name="Marcet-Houben M."/>
            <person name="Nosek J."/>
            <person name="Gabaldon T."/>
        </authorList>
    </citation>
    <scope>NUCLEOTIDE SEQUENCE</scope>
    <source>
        <strain evidence="12">CBS6341</strain>
    </source>
</reference>
<comment type="subcellular location">
    <subcellularLocation>
        <location evidence="1">Membrane</location>
        <topology evidence="1">Multi-pass membrane protein</topology>
    </subcellularLocation>
</comment>
<dbReference type="GO" id="GO:0000220">
    <property type="term" value="C:vacuolar proton-transporting V-type ATPase, V0 domain"/>
    <property type="evidence" value="ECO:0007669"/>
    <property type="project" value="InterPro"/>
</dbReference>
<keyword evidence="8 9" id="KW-0472">Membrane</keyword>
<dbReference type="GO" id="GO:0000329">
    <property type="term" value="C:fungal-type vacuole membrane"/>
    <property type="evidence" value="ECO:0007669"/>
    <property type="project" value="TreeGrafter"/>
</dbReference>
<keyword evidence="13" id="KW-1185">Reference proteome</keyword>
<feature type="coiled-coil region" evidence="10">
    <location>
        <begin position="86"/>
        <end position="113"/>
    </location>
</feature>
<dbReference type="PANTHER" id="PTHR11629">
    <property type="entry name" value="VACUOLAR PROTON ATPASES"/>
    <property type="match status" value="1"/>
</dbReference>
<keyword evidence="7 9" id="KW-0406">Ion transport</keyword>
<organism evidence="12 13">
    <name type="scientific">Wickerhamomyces mucosus</name>
    <dbReference type="NCBI Taxonomy" id="1378264"/>
    <lineage>
        <taxon>Eukaryota</taxon>
        <taxon>Fungi</taxon>
        <taxon>Dikarya</taxon>
        <taxon>Ascomycota</taxon>
        <taxon>Saccharomycotina</taxon>
        <taxon>Saccharomycetes</taxon>
        <taxon>Phaffomycetales</taxon>
        <taxon>Wickerhamomycetaceae</taxon>
        <taxon>Wickerhamomyces</taxon>
    </lineage>
</organism>
<evidence type="ECO:0000256" key="7">
    <source>
        <dbReference type="ARBA" id="ARBA00023065"/>
    </source>
</evidence>
<feature type="transmembrane region" description="Helical" evidence="9">
    <location>
        <begin position="536"/>
        <end position="559"/>
    </location>
</feature>
<dbReference type="EMBL" id="JAEUBF010000443">
    <property type="protein sequence ID" value="KAH3678390.1"/>
    <property type="molecule type" value="Genomic_DNA"/>
</dbReference>
<evidence type="ECO:0000256" key="6">
    <source>
        <dbReference type="ARBA" id="ARBA00022989"/>
    </source>
</evidence>
<feature type="transmembrane region" description="Helical" evidence="9">
    <location>
        <begin position="428"/>
        <end position="445"/>
    </location>
</feature>
<evidence type="ECO:0000256" key="5">
    <source>
        <dbReference type="ARBA" id="ARBA00022781"/>
    </source>
</evidence>
<sequence length="787" mass="90190">MTLVELFIPLEISRDTIYTLGQEGNVQFRDKNSKVNTFQRSFVKEIRRLDNVQRQFRYFRDEIESREIELFEDPFPQEGTPKPSDIDDLVLNAQLLEDRLKQLLDSSEGLEIRKKDLLQLRYVLSESNTIFQKRGPESITGIDYDGRDDFAENNSFVSGVIPRSKSIILEKILWRVLRGNLLFERKEIDEPIYDSRTKKAIQKDVFIVFSHGSIILERIRKIAESLDADLYNISSNNEERSRDLTETNRNLEDLYTVLSTTSKTLESELKAISKALLNWYGIIQKEKSVYEILNYFDFDNNRKILVGEGWIPTTEIKKTTQVLIKNSNGVEPLLNVLSTTKTPPTYHRTNKFTSAFQNICDAYGIAEYKEVNPGLPTIVTFPFMFAIMFGDLGHGFILALAALMLVIHESKISKLKRDEIFDMAFSGRYILLLMGIFSMITGLFYNDLFSKSMTLFESGWEWPEHAAGETVFAKKVGVYPFGLDPAWHGTENALLFTNSYKMKLSILMGFIHMSYSYVFSLVNYRHFKSWIDIAGNFIPGLLFMQSIFGYLSVCIVYKWSINWAEAGKPAPGLLNMLISMFLSPGVVEEPLFPHQAKLQVILLLIALVCVPWLLLLKPLYFKRKLDKEAALKQNPRDIEQPLIENQDHHNDDDDDEEEGHGEEFGDIMIHQVIHTIEFCLNTVSHTASYLRLWALSLAHAQLSTVLWSMTIQGAFGSTGLVGVISSVLLFGMWFVLTVIILVVMEGTSAMLHSLRLHWVESMSKFFVGGGKLYEPFNFDNLLTEFES</sequence>
<dbReference type="InterPro" id="IPR026028">
    <property type="entry name" value="V-type_ATPase_116kDa_su_euka"/>
</dbReference>
<evidence type="ECO:0000256" key="11">
    <source>
        <dbReference type="SAM" id="MobiDB-lite"/>
    </source>
</evidence>
<dbReference type="Proteomes" id="UP000769528">
    <property type="component" value="Unassembled WGS sequence"/>
</dbReference>
<keyword evidence="6 9" id="KW-1133">Transmembrane helix</keyword>
<dbReference type="InterPro" id="IPR002490">
    <property type="entry name" value="V-ATPase_116kDa_su"/>
</dbReference>
<accession>A0A9P8PVK1</accession>
<evidence type="ECO:0000256" key="9">
    <source>
        <dbReference type="RuleBase" id="RU361189"/>
    </source>
</evidence>